<gene>
    <name evidence="1" type="ORF">E0H75_34180</name>
</gene>
<dbReference type="AlphaFoldDB" id="A0A4R0JCQ5"/>
<reference evidence="1 2" key="1">
    <citation type="submission" date="2019-02" db="EMBL/GenBank/DDBJ databases">
        <title>Kribbella capetownensis sp. nov. and Kribbella speibonae sp. nov., isolated from soil.</title>
        <authorList>
            <person name="Curtis S.M."/>
            <person name="Norton I."/>
            <person name="Everest G.J."/>
            <person name="Meyers P.R."/>
        </authorList>
    </citation>
    <scope>NUCLEOTIDE SEQUENCE [LARGE SCALE GENOMIC DNA]</scope>
    <source>
        <strain evidence="1 2">YM53</strain>
    </source>
</reference>
<dbReference type="OrthoDB" id="7171245at2"/>
<name>A0A4R0JCQ5_9ACTN</name>
<organism evidence="1 2">
    <name type="scientific">Kribbella capetownensis</name>
    <dbReference type="NCBI Taxonomy" id="1572659"/>
    <lineage>
        <taxon>Bacteria</taxon>
        <taxon>Bacillati</taxon>
        <taxon>Actinomycetota</taxon>
        <taxon>Actinomycetes</taxon>
        <taxon>Propionibacteriales</taxon>
        <taxon>Kribbellaceae</taxon>
        <taxon>Kribbella</taxon>
    </lineage>
</organism>
<dbReference type="RefSeq" id="WP_131517837.1">
    <property type="nucleotide sequence ID" value="NZ_SJKD01000009.1"/>
</dbReference>
<sequence length="329" mass="35674">MGILSRKAVDVSRLRLDQAWADAELDRAYAAVRAGDLSTGMALLKATPANTGLRSVRVVGLGQAAVGHSEQLELRLEALPGDPDLMLWFGQTLVFEAWQVRTGSRARYVSEQQFATFHDVLGIAGAVLDHAIDAAPDDAAPWEVLQWVTVGLQSSMEVKDNVFRSAVERHADSYAAHSGRVQVLAPKWSGLDLAQLVHFGHQVVANAQPGSALCVVAAQVLNEVWVDVLGDTELSRLQRGARFTREVSNRREELLAARDKWWIPGREQQPEDISAHGAMAFALKAVGAKAAAMEHAALTTGRIESLPWGYTNDPDPLTAFATAVARQMS</sequence>
<evidence type="ECO:0000313" key="1">
    <source>
        <dbReference type="EMBL" id="TCC44613.1"/>
    </source>
</evidence>
<protein>
    <submittedName>
        <fullName evidence="1">Uncharacterized protein</fullName>
    </submittedName>
</protein>
<dbReference type="Proteomes" id="UP000293342">
    <property type="component" value="Unassembled WGS sequence"/>
</dbReference>
<dbReference type="EMBL" id="SJKD01000009">
    <property type="protein sequence ID" value="TCC44613.1"/>
    <property type="molecule type" value="Genomic_DNA"/>
</dbReference>
<evidence type="ECO:0000313" key="2">
    <source>
        <dbReference type="Proteomes" id="UP000293342"/>
    </source>
</evidence>
<keyword evidence="2" id="KW-1185">Reference proteome</keyword>
<accession>A0A4R0JCQ5</accession>
<proteinExistence type="predicted"/>
<comment type="caution">
    <text evidence="1">The sequence shown here is derived from an EMBL/GenBank/DDBJ whole genome shotgun (WGS) entry which is preliminary data.</text>
</comment>